<dbReference type="EMBL" id="FN668638">
    <property type="protein sequence ID" value="CBK20128.2"/>
    <property type="molecule type" value="Genomic_DNA"/>
</dbReference>
<dbReference type="PANTHER" id="PTHR12400">
    <property type="entry name" value="INOSITOL POLYPHOSPHATE KINASE"/>
    <property type="match status" value="1"/>
</dbReference>
<dbReference type="RefSeq" id="XP_012894176.1">
    <property type="nucleotide sequence ID" value="XM_013038722.1"/>
</dbReference>
<dbReference type="InParanoid" id="D8LWD9"/>
<name>D8LWD9_BLAHO</name>
<keyword evidence="2 4" id="KW-0808">Transferase</keyword>
<dbReference type="EC" id="2.7.-.-" evidence="4"/>
<dbReference type="Gene3D" id="3.30.470.160">
    <property type="entry name" value="Inositol polyphosphate kinase"/>
    <property type="match status" value="1"/>
</dbReference>
<evidence type="ECO:0000313" key="5">
    <source>
        <dbReference type="EMBL" id="CBK20128.2"/>
    </source>
</evidence>
<dbReference type="OrthoDB" id="2573163at2759"/>
<evidence type="ECO:0000256" key="1">
    <source>
        <dbReference type="ARBA" id="ARBA00007374"/>
    </source>
</evidence>
<proteinExistence type="inferred from homology"/>
<dbReference type="PANTHER" id="PTHR12400:SF21">
    <property type="entry name" value="KINASE"/>
    <property type="match status" value="1"/>
</dbReference>
<dbReference type="GO" id="GO:0005634">
    <property type="term" value="C:nucleus"/>
    <property type="evidence" value="ECO:0007669"/>
    <property type="project" value="TreeGrafter"/>
</dbReference>
<keyword evidence="6" id="KW-1185">Reference proteome</keyword>
<dbReference type="AlphaFoldDB" id="D8LWD9"/>
<dbReference type="GeneID" id="24917814"/>
<protein>
    <recommendedName>
        <fullName evidence="4">Kinase</fullName>
        <ecNumber evidence="4">2.7.-.-</ecNumber>
    </recommendedName>
</protein>
<evidence type="ECO:0000313" key="6">
    <source>
        <dbReference type="Proteomes" id="UP000008312"/>
    </source>
</evidence>
<sequence length="149" mass="17113">MKMDKGVLRLHQPSEYKYRVSGHNKMIKLPNGKIAKQATEKERSCYEQIMRSNSDLARFSASYFGLQPIEVSFSNWRFWSSSFLFTYEGEGETRADVHLIDFGNCNFSDCYDTPDEGCILALSNMIAYIRLIRNGAVGLSEIRRFEASL</sequence>
<gene>
    <name evidence="5" type="ORF">GSBLH_T00000506001</name>
</gene>
<dbReference type="GO" id="GO:0032958">
    <property type="term" value="P:inositol phosphate biosynthetic process"/>
    <property type="evidence" value="ECO:0007669"/>
    <property type="project" value="InterPro"/>
</dbReference>
<evidence type="ECO:0000256" key="4">
    <source>
        <dbReference type="RuleBase" id="RU363090"/>
    </source>
</evidence>
<dbReference type="GO" id="GO:0000828">
    <property type="term" value="F:inositol hexakisphosphate kinase activity"/>
    <property type="evidence" value="ECO:0007669"/>
    <property type="project" value="TreeGrafter"/>
</dbReference>
<dbReference type="InterPro" id="IPR038286">
    <property type="entry name" value="IPK_sf"/>
</dbReference>
<reference evidence="5" key="1">
    <citation type="submission" date="2010-02" db="EMBL/GenBank/DDBJ databases">
        <title>Sequencing and annotation of the Blastocystis hominis genome.</title>
        <authorList>
            <person name="Wincker P."/>
        </authorList>
    </citation>
    <scope>NUCLEOTIDE SEQUENCE</scope>
    <source>
        <strain evidence="5">Singapore isolate B</strain>
    </source>
</reference>
<dbReference type="Pfam" id="PF03770">
    <property type="entry name" value="IPK"/>
    <property type="match status" value="1"/>
</dbReference>
<organism evidence="5">
    <name type="scientific">Blastocystis hominis</name>
    <dbReference type="NCBI Taxonomy" id="12968"/>
    <lineage>
        <taxon>Eukaryota</taxon>
        <taxon>Sar</taxon>
        <taxon>Stramenopiles</taxon>
        <taxon>Bigyra</taxon>
        <taxon>Opalozoa</taxon>
        <taxon>Opalinata</taxon>
        <taxon>Blastocystidae</taxon>
        <taxon>Blastocystis</taxon>
    </lineage>
</organism>
<dbReference type="GO" id="GO:0046854">
    <property type="term" value="P:phosphatidylinositol phosphate biosynthetic process"/>
    <property type="evidence" value="ECO:0007669"/>
    <property type="project" value="TreeGrafter"/>
</dbReference>
<dbReference type="SUPFAM" id="SSF56104">
    <property type="entry name" value="SAICAR synthase-like"/>
    <property type="match status" value="2"/>
</dbReference>
<dbReference type="GO" id="GO:0005737">
    <property type="term" value="C:cytoplasm"/>
    <property type="evidence" value="ECO:0007669"/>
    <property type="project" value="TreeGrafter"/>
</dbReference>
<comment type="similarity">
    <text evidence="1 4">Belongs to the inositol phosphokinase (IPK) family.</text>
</comment>
<dbReference type="Proteomes" id="UP000008312">
    <property type="component" value="Unassembled WGS sequence"/>
</dbReference>
<evidence type="ECO:0000256" key="3">
    <source>
        <dbReference type="ARBA" id="ARBA00022777"/>
    </source>
</evidence>
<accession>D8LWD9</accession>
<dbReference type="InterPro" id="IPR005522">
    <property type="entry name" value="IPK"/>
</dbReference>
<keyword evidence="3 4" id="KW-0418">Kinase</keyword>
<evidence type="ECO:0000256" key="2">
    <source>
        <dbReference type="ARBA" id="ARBA00022679"/>
    </source>
</evidence>